<dbReference type="SUPFAM" id="SSF54631">
    <property type="entry name" value="CBS-domain pair"/>
    <property type="match status" value="3"/>
</dbReference>
<dbReference type="Proteomes" id="UP000298030">
    <property type="component" value="Unassembled WGS sequence"/>
</dbReference>
<feature type="region of interest" description="Disordered" evidence="4">
    <location>
        <begin position="1"/>
        <end position="26"/>
    </location>
</feature>
<evidence type="ECO:0000313" key="6">
    <source>
        <dbReference type="EMBL" id="TEB23365.1"/>
    </source>
</evidence>
<keyword evidence="7" id="KW-1185">Reference proteome</keyword>
<dbReference type="PROSITE" id="PS51371">
    <property type="entry name" value="CBS"/>
    <property type="match status" value="1"/>
</dbReference>
<evidence type="ECO:0000313" key="7">
    <source>
        <dbReference type="Proteomes" id="UP000298030"/>
    </source>
</evidence>
<dbReference type="AlphaFoldDB" id="A0A4Y7SNE2"/>
<feature type="region of interest" description="Disordered" evidence="4">
    <location>
        <begin position="383"/>
        <end position="418"/>
    </location>
</feature>
<keyword evidence="2 3" id="KW-0129">CBS domain</keyword>
<protein>
    <recommendedName>
        <fullName evidence="5">CBS domain-containing protein</fullName>
    </recommendedName>
</protein>
<dbReference type="Gene3D" id="3.10.580.10">
    <property type="entry name" value="CBS-domain"/>
    <property type="match status" value="2"/>
</dbReference>
<dbReference type="InterPro" id="IPR000644">
    <property type="entry name" value="CBS_dom"/>
</dbReference>
<organism evidence="6 7">
    <name type="scientific">Coprinellus micaceus</name>
    <name type="common">Glistening ink-cap mushroom</name>
    <name type="synonym">Coprinus micaceus</name>
    <dbReference type="NCBI Taxonomy" id="71717"/>
    <lineage>
        <taxon>Eukaryota</taxon>
        <taxon>Fungi</taxon>
        <taxon>Dikarya</taxon>
        <taxon>Basidiomycota</taxon>
        <taxon>Agaricomycotina</taxon>
        <taxon>Agaricomycetes</taxon>
        <taxon>Agaricomycetidae</taxon>
        <taxon>Agaricales</taxon>
        <taxon>Agaricineae</taxon>
        <taxon>Psathyrellaceae</taxon>
        <taxon>Coprinellus</taxon>
    </lineage>
</organism>
<dbReference type="GO" id="GO:0004865">
    <property type="term" value="F:protein serine/threonine phosphatase inhibitor activity"/>
    <property type="evidence" value="ECO:0007669"/>
    <property type="project" value="TreeGrafter"/>
</dbReference>
<comment type="caution">
    <text evidence="6">The sequence shown here is derived from an EMBL/GenBank/DDBJ whole genome shotgun (WGS) entry which is preliminary data.</text>
</comment>
<dbReference type="EMBL" id="QPFP01000079">
    <property type="protein sequence ID" value="TEB23365.1"/>
    <property type="molecule type" value="Genomic_DNA"/>
</dbReference>
<proteinExistence type="predicted"/>
<dbReference type="InterPro" id="IPR050511">
    <property type="entry name" value="AMPK_gamma/SDS23_families"/>
</dbReference>
<evidence type="ECO:0000256" key="1">
    <source>
        <dbReference type="ARBA" id="ARBA00022737"/>
    </source>
</evidence>
<feature type="domain" description="CBS" evidence="5">
    <location>
        <begin position="215"/>
        <end position="284"/>
    </location>
</feature>
<dbReference type="SMART" id="SM00116">
    <property type="entry name" value="CBS"/>
    <property type="match status" value="4"/>
</dbReference>
<accession>A0A4Y7SNE2</accession>
<dbReference type="OrthoDB" id="449052at2759"/>
<name>A0A4Y7SNE2_COPMI</name>
<evidence type="ECO:0000256" key="2">
    <source>
        <dbReference type="ARBA" id="ARBA00023122"/>
    </source>
</evidence>
<feature type="compositionally biased region" description="Low complexity" evidence="4">
    <location>
        <begin position="404"/>
        <end position="418"/>
    </location>
</feature>
<evidence type="ECO:0000259" key="5">
    <source>
        <dbReference type="PROSITE" id="PS51371"/>
    </source>
</evidence>
<dbReference type="STRING" id="71717.A0A4Y7SNE2"/>
<evidence type="ECO:0000256" key="4">
    <source>
        <dbReference type="SAM" id="MobiDB-lite"/>
    </source>
</evidence>
<reference evidence="6 7" key="1">
    <citation type="journal article" date="2019" name="Nat. Ecol. Evol.">
        <title>Megaphylogeny resolves global patterns of mushroom evolution.</title>
        <authorList>
            <person name="Varga T."/>
            <person name="Krizsan K."/>
            <person name="Foldi C."/>
            <person name="Dima B."/>
            <person name="Sanchez-Garcia M."/>
            <person name="Sanchez-Ramirez S."/>
            <person name="Szollosi G.J."/>
            <person name="Szarkandi J.G."/>
            <person name="Papp V."/>
            <person name="Albert L."/>
            <person name="Andreopoulos W."/>
            <person name="Angelini C."/>
            <person name="Antonin V."/>
            <person name="Barry K.W."/>
            <person name="Bougher N.L."/>
            <person name="Buchanan P."/>
            <person name="Buyck B."/>
            <person name="Bense V."/>
            <person name="Catcheside P."/>
            <person name="Chovatia M."/>
            <person name="Cooper J."/>
            <person name="Damon W."/>
            <person name="Desjardin D."/>
            <person name="Finy P."/>
            <person name="Geml J."/>
            <person name="Haridas S."/>
            <person name="Hughes K."/>
            <person name="Justo A."/>
            <person name="Karasinski D."/>
            <person name="Kautmanova I."/>
            <person name="Kiss B."/>
            <person name="Kocsube S."/>
            <person name="Kotiranta H."/>
            <person name="LaButti K.M."/>
            <person name="Lechner B.E."/>
            <person name="Liimatainen K."/>
            <person name="Lipzen A."/>
            <person name="Lukacs Z."/>
            <person name="Mihaltcheva S."/>
            <person name="Morgado L.N."/>
            <person name="Niskanen T."/>
            <person name="Noordeloos M.E."/>
            <person name="Ohm R.A."/>
            <person name="Ortiz-Santana B."/>
            <person name="Ovrebo C."/>
            <person name="Racz N."/>
            <person name="Riley R."/>
            <person name="Savchenko A."/>
            <person name="Shiryaev A."/>
            <person name="Soop K."/>
            <person name="Spirin V."/>
            <person name="Szebenyi C."/>
            <person name="Tomsovsky M."/>
            <person name="Tulloss R.E."/>
            <person name="Uehling J."/>
            <person name="Grigoriev I.V."/>
            <person name="Vagvolgyi C."/>
            <person name="Papp T."/>
            <person name="Martin F.M."/>
            <person name="Miettinen O."/>
            <person name="Hibbett D.S."/>
            <person name="Nagy L.G."/>
        </authorList>
    </citation>
    <scope>NUCLEOTIDE SEQUENCE [LARGE SCALE GENOMIC DNA]</scope>
    <source>
        <strain evidence="6 7">FP101781</strain>
    </source>
</reference>
<dbReference type="PANTHER" id="PTHR13780">
    <property type="entry name" value="AMP-ACTIVATED PROTEIN KINASE, GAMMA REGULATORY SUBUNIT"/>
    <property type="match status" value="1"/>
</dbReference>
<dbReference type="GO" id="GO:0042149">
    <property type="term" value="P:cellular response to glucose starvation"/>
    <property type="evidence" value="ECO:0007669"/>
    <property type="project" value="TreeGrafter"/>
</dbReference>
<gene>
    <name evidence="6" type="ORF">FA13DRAFT_1640099</name>
</gene>
<sequence>MANRRLSQSLNGNWGESSPTSFITGSDSAASEWTKDWREALARDIIDTRIVSIDAESTVEDACEKLLSEDIACLAVRSDPNGEDAANRPPYQGLFDFSDVNAFLTLAATRHTFSLDDPTPDPRHTKIVEAATAGPVPVQLVSNLSDKNPLVALPNDADVISLLEVFARGTHRVLIQAPDHSGEPIGMVSDRGMLAWFDSYAKSNASFKQYLGNAMQPLSLPSLHIYTSVVASVSSAPLLDAMKSMSEEGVSSVAILDEESGALLSAVSVTDVAQVVVPSQSNQILSTPLHQFISMIKAHHGWVDGADRYPVFSVLPSSTLQFAIEKLLATNSHRLFVTRESTMSSPVMSPAVIGNLCGIVSVVDILSLFARLANVENIDPTEMQRHRRMSSTSSKTNEQQFFLRSRSSSKSSQSARHSQAIAISPTDVLSLESLTSIDNIISGVERRRSLRSNQG</sequence>
<feature type="compositionally biased region" description="Polar residues" evidence="4">
    <location>
        <begin position="390"/>
        <end position="402"/>
    </location>
</feature>
<dbReference type="InterPro" id="IPR046342">
    <property type="entry name" value="CBS_dom_sf"/>
</dbReference>
<evidence type="ECO:0000256" key="3">
    <source>
        <dbReference type="PROSITE-ProRule" id="PRU00703"/>
    </source>
</evidence>
<keyword evidence="1" id="KW-0677">Repeat</keyword>
<dbReference type="PANTHER" id="PTHR13780:SF36">
    <property type="entry name" value="CBS DOMAIN-CONTAINING PROTEIN"/>
    <property type="match status" value="1"/>
</dbReference>